<keyword evidence="14" id="KW-0326">Glycosidase</keyword>
<evidence type="ECO:0000256" key="8">
    <source>
        <dbReference type="ARBA" id="ARBA00022801"/>
    </source>
</evidence>
<dbReference type="FunFam" id="1.10.8.50:FF:000003">
    <property type="entry name" value="Formamidopyrimidine-DNA glycosylase"/>
    <property type="match status" value="1"/>
</dbReference>
<comment type="catalytic activity">
    <reaction evidence="1">
        <text>Hydrolysis of DNA containing ring-opened 7-methylguanine residues, releasing 2,6-diamino-4-hydroxy-5-(N-methyl)formamidopyrimidine.</text>
        <dbReference type="EC" id="3.2.2.23"/>
    </reaction>
</comment>
<keyword evidence="11" id="KW-0234">DNA repair</keyword>
<dbReference type="GO" id="GO:0003684">
    <property type="term" value="F:damaged DNA binding"/>
    <property type="evidence" value="ECO:0007669"/>
    <property type="project" value="InterPro"/>
</dbReference>
<proteinExistence type="inferred from homology"/>
<dbReference type="NCBIfam" id="NF002211">
    <property type="entry name" value="PRK01103.1"/>
    <property type="match status" value="1"/>
</dbReference>
<comment type="caution">
    <text evidence="17">The sequence shown here is derived from an EMBL/GenBank/DDBJ whole genome shotgun (WGS) entry which is preliminary data.</text>
</comment>
<evidence type="ECO:0000313" key="17">
    <source>
        <dbReference type="EMBL" id="KKQ18881.1"/>
    </source>
</evidence>
<evidence type="ECO:0000256" key="2">
    <source>
        <dbReference type="ARBA" id="ARBA00001947"/>
    </source>
</evidence>
<dbReference type="PATRIC" id="fig|1618331.3.peg.71"/>
<reference evidence="17 18" key="1">
    <citation type="journal article" date="2015" name="Nature">
        <title>rRNA introns, odd ribosomes, and small enigmatic genomes across a large radiation of phyla.</title>
        <authorList>
            <person name="Brown C.T."/>
            <person name="Hug L.A."/>
            <person name="Thomas B.C."/>
            <person name="Sharon I."/>
            <person name="Castelle C.J."/>
            <person name="Singh A."/>
            <person name="Wilkins M.J."/>
            <person name="Williams K.H."/>
            <person name="Banfield J.F."/>
        </authorList>
    </citation>
    <scope>NUCLEOTIDE SEQUENCE [LARGE SCALE GENOMIC DNA]</scope>
</reference>
<dbReference type="AlphaFoldDB" id="A0A0G0IS93"/>
<evidence type="ECO:0000256" key="15">
    <source>
        <dbReference type="ARBA" id="ARBA00044632"/>
    </source>
</evidence>
<accession>A0A0G0IS93</accession>
<evidence type="ECO:0000256" key="5">
    <source>
        <dbReference type="ARBA" id="ARBA00022723"/>
    </source>
</evidence>
<feature type="domain" description="Formamidopyrimidine-DNA glycosylase catalytic" evidence="16">
    <location>
        <begin position="2"/>
        <end position="124"/>
    </location>
</feature>
<comment type="catalytic activity">
    <reaction evidence="15">
        <text>2'-deoxyribonucleotide-(2'-deoxyribose 5'-phosphate)-2'-deoxyribonucleotide-DNA = a 3'-end 2'-deoxyribonucleotide-(2,3-dehydro-2,3-deoxyribose 5'-phosphate)-DNA + a 5'-end 5'-phospho-2'-deoxyribonucleoside-DNA + H(+)</text>
        <dbReference type="Rhea" id="RHEA:66592"/>
        <dbReference type="Rhea" id="RHEA-COMP:13180"/>
        <dbReference type="Rhea" id="RHEA-COMP:16897"/>
        <dbReference type="Rhea" id="RHEA-COMP:17067"/>
        <dbReference type="ChEBI" id="CHEBI:15378"/>
        <dbReference type="ChEBI" id="CHEBI:136412"/>
        <dbReference type="ChEBI" id="CHEBI:157695"/>
        <dbReference type="ChEBI" id="CHEBI:167181"/>
        <dbReference type="EC" id="4.2.99.18"/>
    </reaction>
</comment>
<evidence type="ECO:0000256" key="3">
    <source>
        <dbReference type="ARBA" id="ARBA00009409"/>
    </source>
</evidence>
<keyword evidence="5" id="KW-0479">Metal-binding</keyword>
<sequence length="279" mass="31501">MPELPEVETIRQGLIQKVKGKVIKDIEIKVPKLFVGNISDICGAKIIDAKRVAKILEIVLDNNYSILIHLKMTGQLIYKDEKSKAVGGHTQKLYDAEPPHAYTYIIYTFSDGSHLYYNDFRKFGWNKIYKSDQIEKIIGPDKFGPEPLNPDFNIEYLKKIFSKSGKAVKLVLMDQQKIAGVGNIYANDALYWAGIFPTRSAKTLSDEEISKLKSAIEKVINLGLKYGGSSENTYVNIEGQKGHYMEITAVYQKKKDPKGHEIKKIKIGGRGSFYCPICQ</sequence>
<dbReference type="Pfam" id="PF01149">
    <property type="entry name" value="Fapy_DNA_glyco"/>
    <property type="match status" value="1"/>
</dbReference>
<dbReference type="SUPFAM" id="SSF81624">
    <property type="entry name" value="N-terminal domain of MutM-like DNA repair proteins"/>
    <property type="match status" value="1"/>
</dbReference>
<dbReference type="PANTHER" id="PTHR22993:SF9">
    <property type="entry name" value="FORMAMIDOPYRIMIDINE-DNA GLYCOSYLASE"/>
    <property type="match status" value="1"/>
</dbReference>
<evidence type="ECO:0000313" key="18">
    <source>
        <dbReference type="Proteomes" id="UP000034508"/>
    </source>
</evidence>
<evidence type="ECO:0000256" key="10">
    <source>
        <dbReference type="ARBA" id="ARBA00023125"/>
    </source>
</evidence>
<evidence type="ECO:0000256" key="14">
    <source>
        <dbReference type="ARBA" id="ARBA00023295"/>
    </source>
</evidence>
<keyword evidence="6" id="KW-0227">DNA damage</keyword>
<dbReference type="SMART" id="SM00898">
    <property type="entry name" value="Fapy_DNA_glyco"/>
    <property type="match status" value="1"/>
</dbReference>
<dbReference type="CDD" id="cd08966">
    <property type="entry name" value="EcFpg-like_N"/>
    <property type="match status" value="1"/>
</dbReference>
<evidence type="ECO:0000256" key="1">
    <source>
        <dbReference type="ARBA" id="ARBA00001668"/>
    </source>
</evidence>
<comment type="subunit">
    <text evidence="4">Monomer.</text>
</comment>
<dbReference type="SUPFAM" id="SSF46946">
    <property type="entry name" value="S13-like H2TH domain"/>
    <property type="match status" value="1"/>
</dbReference>
<evidence type="ECO:0000259" key="16">
    <source>
        <dbReference type="PROSITE" id="PS51068"/>
    </source>
</evidence>
<evidence type="ECO:0000256" key="12">
    <source>
        <dbReference type="ARBA" id="ARBA00023239"/>
    </source>
</evidence>
<dbReference type="GO" id="GO:0006284">
    <property type="term" value="P:base-excision repair"/>
    <property type="evidence" value="ECO:0007669"/>
    <property type="project" value="InterPro"/>
</dbReference>
<dbReference type="Gene3D" id="1.10.8.50">
    <property type="match status" value="1"/>
</dbReference>
<comment type="similarity">
    <text evidence="3">Belongs to the FPG family.</text>
</comment>
<evidence type="ECO:0000256" key="6">
    <source>
        <dbReference type="ARBA" id="ARBA00022763"/>
    </source>
</evidence>
<keyword evidence="7" id="KW-0863">Zinc-finger</keyword>
<evidence type="ECO:0000256" key="4">
    <source>
        <dbReference type="ARBA" id="ARBA00011245"/>
    </source>
</evidence>
<dbReference type="Pfam" id="PF06831">
    <property type="entry name" value="H2TH"/>
    <property type="match status" value="1"/>
</dbReference>
<evidence type="ECO:0000256" key="9">
    <source>
        <dbReference type="ARBA" id="ARBA00022833"/>
    </source>
</evidence>
<dbReference type="GO" id="GO:0140078">
    <property type="term" value="F:class I DNA-(apurinic or apyrimidinic site) endonuclease activity"/>
    <property type="evidence" value="ECO:0007669"/>
    <property type="project" value="UniProtKB-EC"/>
</dbReference>
<dbReference type="InterPro" id="IPR035937">
    <property type="entry name" value="FPG_N"/>
</dbReference>
<evidence type="ECO:0000256" key="7">
    <source>
        <dbReference type="ARBA" id="ARBA00022771"/>
    </source>
</evidence>
<dbReference type="InterPro" id="IPR010979">
    <property type="entry name" value="Ribosomal_uS13-like_H2TH"/>
</dbReference>
<organism evidence="17 18">
    <name type="scientific">Berkelbacteria bacterium GW2011_GWA1_36_9</name>
    <dbReference type="NCBI Taxonomy" id="1618331"/>
    <lineage>
        <taxon>Bacteria</taxon>
        <taxon>Candidatus Berkelbacteria</taxon>
    </lineage>
</organism>
<dbReference type="InterPro" id="IPR020629">
    <property type="entry name" value="FPG_Glyclase"/>
</dbReference>
<dbReference type="GO" id="GO:0008270">
    <property type="term" value="F:zinc ion binding"/>
    <property type="evidence" value="ECO:0007669"/>
    <property type="project" value="UniProtKB-KW"/>
</dbReference>
<comment type="cofactor">
    <cofactor evidence="2">
        <name>Zn(2+)</name>
        <dbReference type="ChEBI" id="CHEBI:29105"/>
    </cofactor>
</comment>
<dbReference type="SUPFAM" id="SSF57716">
    <property type="entry name" value="Glucocorticoid receptor-like (DNA-binding domain)"/>
    <property type="match status" value="1"/>
</dbReference>
<dbReference type="SMART" id="SM01232">
    <property type="entry name" value="H2TH"/>
    <property type="match status" value="1"/>
</dbReference>
<keyword evidence="13" id="KW-0511">Multifunctional enzyme</keyword>
<dbReference type="GO" id="GO:0034039">
    <property type="term" value="F:8-oxo-7,8-dihydroguanine DNA N-glycosylase activity"/>
    <property type="evidence" value="ECO:0007669"/>
    <property type="project" value="TreeGrafter"/>
</dbReference>
<gene>
    <name evidence="17" type="ORF">US31_C0001G0068</name>
</gene>
<keyword evidence="10" id="KW-0238">DNA-binding</keyword>
<dbReference type="InterPro" id="IPR015886">
    <property type="entry name" value="H2TH_FPG"/>
</dbReference>
<protein>
    <submittedName>
        <fullName evidence="17">Formamidopyrimidine/5-formyluracil/ 5-hydroxymethyluracil DNA glycosylase</fullName>
    </submittedName>
</protein>
<dbReference type="Proteomes" id="UP000034508">
    <property type="component" value="Unassembled WGS sequence"/>
</dbReference>
<dbReference type="PANTHER" id="PTHR22993">
    <property type="entry name" value="FORMAMIDOPYRIMIDINE-DNA GLYCOSYLASE"/>
    <property type="match status" value="1"/>
</dbReference>
<evidence type="ECO:0000256" key="13">
    <source>
        <dbReference type="ARBA" id="ARBA00023268"/>
    </source>
</evidence>
<dbReference type="EMBL" id="LBSM01000001">
    <property type="protein sequence ID" value="KKQ18881.1"/>
    <property type="molecule type" value="Genomic_DNA"/>
</dbReference>
<name>A0A0G0IS93_9BACT</name>
<dbReference type="Gene3D" id="3.20.190.10">
    <property type="entry name" value="MutM-like, N-terminal"/>
    <property type="match status" value="1"/>
</dbReference>
<keyword evidence="8" id="KW-0378">Hydrolase</keyword>
<evidence type="ECO:0000256" key="11">
    <source>
        <dbReference type="ARBA" id="ARBA00023204"/>
    </source>
</evidence>
<keyword evidence="9" id="KW-0862">Zinc</keyword>
<dbReference type="PROSITE" id="PS51068">
    <property type="entry name" value="FPG_CAT"/>
    <property type="match status" value="1"/>
</dbReference>
<keyword evidence="12" id="KW-0456">Lyase</keyword>
<dbReference type="NCBIfam" id="TIGR00577">
    <property type="entry name" value="fpg"/>
    <property type="match status" value="1"/>
</dbReference>
<dbReference type="InterPro" id="IPR012319">
    <property type="entry name" value="FPG_cat"/>
</dbReference>